<accession>A0ABN3SE52</accession>
<dbReference type="Proteomes" id="UP001500994">
    <property type="component" value="Unassembled WGS sequence"/>
</dbReference>
<evidence type="ECO:0000313" key="2">
    <source>
        <dbReference type="EMBL" id="GAA2674008.1"/>
    </source>
</evidence>
<protein>
    <submittedName>
        <fullName evidence="2">Uncharacterized protein</fullName>
    </submittedName>
</protein>
<dbReference type="EMBL" id="BAAARK010000018">
    <property type="protein sequence ID" value="GAA2674008.1"/>
    <property type="molecule type" value="Genomic_DNA"/>
</dbReference>
<sequence length="111" mass="11874">MILAVGGRARHWIAHREGRHLVSPCGSGVAGRGMSGDFDEKAFAAALTEVIHRHPVLRTARTDTELAGRRVRAGEPATDTPYQAGDRPPAHPGSPQPGLRCEGELRSALHL</sequence>
<dbReference type="SUPFAM" id="SSF52777">
    <property type="entry name" value="CoA-dependent acyltransferases"/>
    <property type="match status" value="1"/>
</dbReference>
<organism evidence="2 3">
    <name type="scientific">Streptomyces lunalinharesii</name>
    <dbReference type="NCBI Taxonomy" id="333384"/>
    <lineage>
        <taxon>Bacteria</taxon>
        <taxon>Bacillati</taxon>
        <taxon>Actinomycetota</taxon>
        <taxon>Actinomycetes</taxon>
        <taxon>Kitasatosporales</taxon>
        <taxon>Streptomycetaceae</taxon>
        <taxon>Streptomyces</taxon>
    </lineage>
</organism>
<dbReference type="InterPro" id="IPR023213">
    <property type="entry name" value="CAT-like_dom_sf"/>
</dbReference>
<proteinExistence type="predicted"/>
<evidence type="ECO:0000313" key="3">
    <source>
        <dbReference type="Proteomes" id="UP001500994"/>
    </source>
</evidence>
<gene>
    <name evidence="2" type="ORF">GCM10009864_51110</name>
</gene>
<name>A0ABN3SE52_9ACTN</name>
<dbReference type="Gene3D" id="3.30.559.10">
    <property type="entry name" value="Chloramphenicol acetyltransferase-like domain"/>
    <property type="match status" value="1"/>
</dbReference>
<reference evidence="2 3" key="1">
    <citation type="journal article" date="2019" name="Int. J. Syst. Evol. Microbiol.">
        <title>The Global Catalogue of Microorganisms (GCM) 10K type strain sequencing project: providing services to taxonomists for standard genome sequencing and annotation.</title>
        <authorList>
            <consortium name="The Broad Institute Genomics Platform"/>
            <consortium name="The Broad Institute Genome Sequencing Center for Infectious Disease"/>
            <person name="Wu L."/>
            <person name="Ma J."/>
        </authorList>
    </citation>
    <scope>NUCLEOTIDE SEQUENCE [LARGE SCALE GENOMIC DNA]</scope>
    <source>
        <strain evidence="2 3">JCM 16374</strain>
    </source>
</reference>
<feature type="compositionally biased region" description="Basic and acidic residues" evidence="1">
    <location>
        <begin position="101"/>
        <end position="111"/>
    </location>
</feature>
<feature type="region of interest" description="Disordered" evidence="1">
    <location>
        <begin position="65"/>
        <end position="111"/>
    </location>
</feature>
<keyword evidence="3" id="KW-1185">Reference proteome</keyword>
<evidence type="ECO:0000256" key="1">
    <source>
        <dbReference type="SAM" id="MobiDB-lite"/>
    </source>
</evidence>
<comment type="caution">
    <text evidence="2">The sequence shown here is derived from an EMBL/GenBank/DDBJ whole genome shotgun (WGS) entry which is preliminary data.</text>
</comment>